<accession>A0AAV7M9K3</accession>
<evidence type="ECO:0000313" key="3">
    <source>
        <dbReference type="Proteomes" id="UP001066276"/>
    </source>
</evidence>
<dbReference type="AlphaFoldDB" id="A0AAV7M9K3"/>
<keyword evidence="3" id="KW-1185">Reference proteome</keyword>
<evidence type="ECO:0000256" key="1">
    <source>
        <dbReference type="SAM" id="Coils"/>
    </source>
</evidence>
<proteinExistence type="predicted"/>
<comment type="caution">
    <text evidence="2">The sequence shown here is derived from an EMBL/GenBank/DDBJ whole genome shotgun (WGS) entry which is preliminary data.</text>
</comment>
<sequence length="159" mass="18600">MEQLFGALCRDFAILKGEIAMEVKELKQEVVELVQLVDTLKQAQDAREEELDCHRRELLTLQDKNQEMQYQIEDLENRSWRSNIRIKGVPSQPVIGKVEDFVEHLLRHVAPDPTVVLDRMHRVRRPAHLLGQAQDILTCLHHYTQREIIMAAVWDQTTN</sequence>
<reference evidence="2" key="1">
    <citation type="journal article" date="2022" name="bioRxiv">
        <title>Sequencing and chromosome-scale assembly of the giantPleurodeles waltlgenome.</title>
        <authorList>
            <person name="Brown T."/>
            <person name="Elewa A."/>
            <person name="Iarovenko S."/>
            <person name="Subramanian E."/>
            <person name="Araus A.J."/>
            <person name="Petzold A."/>
            <person name="Susuki M."/>
            <person name="Suzuki K.-i.T."/>
            <person name="Hayashi T."/>
            <person name="Toyoda A."/>
            <person name="Oliveira C."/>
            <person name="Osipova E."/>
            <person name="Leigh N.D."/>
            <person name="Simon A."/>
            <person name="Yun M.H."/>
        </authorList>
    </citation>
    <scope>NUCLEOTIDE SEQUENCE</scope>
    <source>
        <strain evidence="2">20211129_DDA</strain>
        <tissue evidence="2">Liver</tissue>
    </source>
</reference>
<organism evidence="2 3">
    <name type="scientific">Pleurodeles waltl</name>
    <name type="common">Iberian ribbed newt</name>
    <dbReference type="NCBI Taxonomy" id="8319"/>
    <lineage>
        <taxon>Eukaryota</taxon>
        <taxon>Metazoa</taxon>
        <taxon>Chordata</taxon>
        <taxon>Craniata</taxon>
        <taxon>Vertebrata</taxon>
        <taxon>Euteleostomi</taxon>
        <taxon>Amphibia</taxon>
        <taxon>Batrachia</taxon>
        <taxon>Caudata</taxon>
        <taxon>Salamandroidea</taxon>
        <taxon>Salamandridae</taxon>
        <taxon>Pleurodelinae</taxon>
        <taxon>Pleurodeles</taxon>
    </lineage>
</organism>
<protein>
    <submittedName>
        <fullName evidence="2">Uncharacterized protein</fullName>
    </submittedName>
</protein>
<gene>
    <name evidence="2" type="ORF">NDU88_004860</name>
</gene>
<feature type="coiled-coil region" evidence="1">
    <location>
        <begin position="23"/>
        <end position="78"/>
    </location>
</feature>
<dbReference type="Gene3D" id="3.30.70.1820">
    <property type="entry name" value="L1 transposable element, RRM domain"/>
    <property type="match status" value="1"/>
</dbReference>
<name>A0AAV7M9K3_PLEWA</name>
<dbReference type="EMBL" id="JANPWB010000014">
    <property type="protein sequence ID" value="KAJ1099764.1"/>
    <property type="molecule type" value="Genomic_DNA"/>
</dbReference>
<evidence type="ECO:0000313" key="2">
    <source>
        <dbReference type="EMBL" id="KAJ1099764.1"/>
    </source>
</evidence>
<keyword evidence="1" id="KW-0175">Coiled coil</keyword>
<dbReference type="Proteomes" id="UP001066276">
    <property type="component" value="Chromosome 10"/>
</dbReference>